<dbReference type="Gene3D" id="2.10.109.10">
    <property type="entry name" value="Umud Fragment, subunit A"/>
    <property type="match status" value="1"/>
</dbReference>
<evidence type="ECO:0000313" key="8">
    <source>
        <dbReference type="EMBL" id="OHW62547.1"/>
    </source>
</evidence>
<comment type="catalytic activity">
    <reaction evidence="6">
        <text>Cleavage of hydrophobic, N-terminal signal or leader sequences from secreted and periplasmic proteins.</text>
        <dbReference type="EC" id="3.4.21.89"/>
    </reaction>
</comment>
<dbReference type="EMBL" id="MKIE01000003">
    <property type="protein sequence ID" value="OHW62547.1"/>
    <property type="molecule type" value="Genomic_DNA"/>
</dbReference>
<dbReference type="GO" id="GO:0004252">
    <property type="term" value="F:serine-type endopeptidase activity"/>
    <property type="evidence" value="ECO:0007669"/>
    <property type="project" value="InterPro"/>
</dbReference>
<feature type="active site" evidence="5">
    <location>
        <position position="84"/>
    </location>
</feature>
<dbReference type="NCBIfam" id="TIGR02227">
    <property type="entry name" value="sigpep_I_bact"/>
    <property type="match status" value="1"/>
</dbReference>
<dbReference type="GO" id="GO:0005886">
    <property type="term" value="C:plasma membrane"/>
    <property type="evidence" value="ECO:0007669"/>
    <property type="project" value="UniProtKB-SubCell"/>
</dbReference>
<keyword evidence="9" id="KW-1185">Reference proteome</keyword>
<dbReference type="CDD" id="cd06530">
    <property type="entry name" value="S26_SPase_I"/>
    <property type="match status" value="1"/>
</dbReference>
<evidence type="ECO:0000256" key="1">
    <source>
        <dbReference type="ARBA" id="ARBA00004401"/>
    </source>
</evidence>
<dbReference type="OrthoDB" id="9802919at2"/>
<dbReference type="Pfam" id="PF10502">
    <property type="entry name" value="Peptidase_S26"/>
    <property type="match status" value="1"/>
</dbReference>
<feature type="transmembrane region" description="Helical" evidence="6">
    <location>
        <begin position="13"/>
        <end position="32"/>
    </location>
</feature>
<protein>
    <recommendedName>
        <fullName evidence="6">Signal peptidase I</fullName>
        <ecNumber evidence="6">3.4.21.89</ecNumber>
    </recommendedName>
</protein>
<comment type="subcellular location">
    <subcellularLocation>
        <location evidence="1">Cell membrane</location>
        <topology evidence="1">Single-pass type II membrane protein</topology>
    </subcellularLocation>
    <subcellularLocation>
        <location evidence="6">Membrane</location>
        <topology evidence="6">Single-pass type II membrane protein</topology>
    </subcellularLocation>
</comment>
<dbReference type="PRINTS" id="PR00727">
    <property type="entry name" value="LEADERPTASE"/>
</dbReference>
<reference evidence="8 9" key="1">
    <citation type="submission" date="2016-09" db="EMBL/GenBank/DDBJ databases">
        <title>Genome sequence of Eubacterium angustum.</title>
        <authorList>
            <person name="Poehlein A."/>
            <person name="Daniel R."/>
        </authorList>
    </citation>
    <scope>NUCLEOTIDE SEQUENCE [LARGE SCALE GENOMIC DNA]</scope>
    <source>
        <strain evidence="8 9">DSM 1989</strain>
    </source>
</reference>
<comment type="similarity">
    <text evidence="2 6">Belongs to the peptidase S26 family.</text>
</comment>
<evidence type="ECO:0000259" key="7">
    <source>
        <dbReference type="Pfam" id="PF10502"/>
    </source>
</evidence>
<evidence type="ECO:0000256" key="5">
    <source>
        <dbReference type="PIRSR" id="PIRSR600223-1"/>
    </source>
</evidence>
<accession>A0A1S1V8T4</accession>
<dbReference type="PROSITE" id="PS00501">
    <property type="entry name" value="SPASE_I_1"/>
    <property type="match status" value="1"/>
</dbReference>
<gene>
    <name evidence="8" type="primary">sipT</name>
    <name evidence="8" type="ORF">EUAN_11120</name>
</gene>
<sequence length="177" mass="19936">MNSGKFRSELWDWVKSILVAVVIALVIKTFLFNSTKVIGSSMYPTLHENDRLFTNKIVYIVGEPEVGDVVVLQAPDDETKDYIKRVIAVEGDTVDINDGIVYVNGEAIEEGYIAENSYTDAYDQNHWEIPAGQVFVLGDNREFRASKDSRSLGTVDEELVKGKASFRYFPFDRIGTI</sequence>
<evidence type="ECO:0000256" key="4">
    <source>
        <dbReference type="ARBA" id="ARBA00022801"/>
    </source>
</evidence>
<dbReference type="PANTHER" id="PTHR43390">
    <property type="entry name" value="SIGNAL PEPTIDASE I"/>
    <property type="match status" value="1"/>
</dbReference>
<keyword evidence="6" id="KW-0472">Membrane</keyword>
<dbReference type="AlphaFoldDB" id="A0A1S1V8T4"/>
<dbReference type="InterPro" id="IPR019533">
    <property type="entry name" value="Peptidase_S26"/>
</dbReference>
<evidence type="ECO:0000256" key="3">
    <source>
        <dbReference type="ARBA" id="ARBA00022670"/>
    </source>
</evidence>
<proteinExistence type="inferred from homology"/>
<dbReference type="InterPro" id="IPR000223">
    <property type="entry name" value="Pept_S26A_signal_pept_1"/>
</dbReference>
<dbReference type="GO" id="GO:0009003">
    <property type="term" value="F:signal peptidase activity"/>
    <property type="evidence" value="ECO:0007669"/>
    <property type="project" value="UniProtKB-EC"/>
</dbReference>
<dbReference type="GO" id="GO:0006465">
    <property type="term" value="P:signal peptide processing"/>
    <property type="evidence" value="ECO:0007669"/>
    <property type="project" value="InterPro"/>
</dbReference>
<evidence type="ECO:0000313" key="9">
    <source>
        <dbReference type="Proteomes" id="UP000180254"/>
    </source>
</evidence>
<keyword evidence="6" id="KW-0812">Transmembrane</keyword>
<dbReference type="Proteomes" id="UP000180254">
    <property type="component" value="Unassembled WGS sequence"/>
</dbReference>
<keyword evidence="3 6" id="KW-0645">Protease</keyword>
<feature type="active site" evidence="5">
    <location>
        <position position="41"/>
    </location>
</feature>
<evidence type="ECO:0000256" key="2">
    <source>
        <dbReference type="ARBA" id="ARBA00009370"/>
    </source>
</evidence>
<dbReference type="PANTHER" id="PTHR43390:SF1">
    <property type="entry name" value="CHLOROPLAST PROCESSING PEPTIDASE"/>
    <property type="match status" value="1"/>
</dbReference>
<dbReference type="SUPFAM" id="SSF51306">
    <property type="entry name" value="LexA/Signal peptidase"/>
    <property type="match status" value="1"/>
</dbReference>
<organism evidence="8 9">
    <name type="scientific">Andreesenia angusta</name>
    <dbReference type="NCBI Taxonomy" id="39480"/>
    <lineage>
        <taxon>Bacteria</taxon>
        <taxon>Bacillati</taxon>
        <taxon>Bacillota</taxon>
        <taxon>Tissierellia</taxon>
        <taxon>Tissierellales</taxon>
        <taxon>Gottschalkiaceae</taxon>
        <taxon>Andreesenia</taxon>
    </lineage>
</organism>
<dbReference type="STRING" id="39480.EUAN_11120"/>
<dbReference type="EC" id="3.4.21.89" evidence="6"/>
<dbReference type="InterPro" id="IPR019756">
    <property type="entry name" value="Pept_S26A_signal_pept_1_Ser-AS"/>
</dbReference>
<dbReference type="RefSeq" id="WP_071062509.1">
    <property type="nucleotide sequence ID" value="NZ_MKIE01000003.1"/>
</dbReference>
<keyword evidence="6" id="KW-1133">Transmembrane helix</keyword>
<keyword evidence="4 6" id="KW-0378">Hydrolase</keyword>
<dbReference type="InterPro" id="IPR036286">
    <property type="entry name" value="LexA/Signal_pep-like_sf"/>
</dbReference>
<evidence type="ECO:0000256" key="6">
    <source>
        <dbReference type="RuleBase" id="RU362042"/>
    </source>
</evidence>
<feature type="domain" description="Peptidase S26" evidence="7">
    <location>
        <begin position="11"/>
        <end position="169"/>
    </location>
</feature>
<comment type="caution">
    <text evidence="8">The sequence shown here is derived from an EMBL/GenBank/DDBJ whole genome shotgun (WGS) entry which is preliminary data.</text>
</comment>
<name>A0A1S1V8T4_9FIRM</name>